<evidence type="ECO:0000256" key="4">
    <source>
        <dbReference type="ARBA" id="ARBA00022723"/>
    </source>
</evidence>
<dbReference type="InterPro" id="IPR050626">
    <property type="entry name" value="Peptidase_M16"/>
</dbReference>
<dbReference type="Pfam" id="PF00675">
    <property type="entry name" value="Peptidase_M16"/>
    <property type="match status" value="1"/>
</dbReference>
<dbReference type="PROSITE" id="PS00143">
    <property type="entry name" value="INSULINASE"/>
    <property type="match status" value="1"/>
</dbReference>
<dbReference type="Pfam" id="PF05193">
    <property type="entry name" value="Peptidase_M16_C"/>
    <property type="match status" value="2"/>
</dbReference>
<keyword evidence="8" id="KW-0067">ATP-binding</keyword>
<dbReference type="InterPro" id="IPR011765">
    <property type="entry name" value="Pept_M16_N"/>
</dbReference>
<keyword evidence="8" id="KW-0547">Nucleotide-binding</keyword>
<dbReference type="EMBL" id="JAUCMV010000004">
    <property type="protein sequence ID" value="KAK0405860.1"/>
    <property type="molecule type" value="Genomic_DNA"/>
</dbReference>
<dbReference type="GO" id="GO:0043171">
    <property type="term" value="P:peptide catabolic process"/>
    <property type="evidence" value="ECO:0007669"/>
    <property type="project" value="TreeGrafter"/>
</dbReference>
<evidence type="ECO:0000313" key="10">
    <source>
        <dbReference type="EMBL" id="KAK0405860.1"/>
    </source>
</evidence>
<evidence type="ECO:0000256" key="6">
    <source>
        <dbReference type="ARBA" id="ARBA00022833"/>
    </source>
</evidence>
<evidence type="ECO:0000313" key="11">
    <source>
        <dbReference type="Proteomes" id="UP001175271"/>
    </source>
</evidence>
<name>A0AA39LQP3_9BILA</name>
<dbReference type="InterPro" id="IPR011249">
    <property type="entry name" value="Metalloenz_LuxS/M16"/>
</dbReference>
<feature type="binding site" evidence="8">
    <location>
        <position position="1046"/>
    </location>
    <ligand>
        <name>ATP</name>
        <dbReference type="ChEBI" id="CHEBI:30616"/>
    </ligand>
</feature>
<accession>A0AA39LQP3</accession>
<reference evidence="10" key="1">
    <citation type="submission" date="2023-06" db="EMBL/GenBank/DDBJ databases">
        <title>Genomic analysis of the entomopathogenic nematode Steinernema hermaphroditum.</title>
        <authorList>
            <person name="Schwarz E.M."/>
            <person name="Heppert J.K."/>
            <person name="Baniya A."/>
            <person name="Schwartz H.T."/>
            <person name="Tan C.-H."/>
            <person name="Antoshechkin I."/>
            <person name="Sternberg P.W."/>
            <person name="Goodrich-Blair H."/>
            <person name="Dillman A.R."/>
        </authorList>
    </citation>
    <scope>NUCLEOTIDE SEQUENCE</scope>
    <source>
        <strain evidence="10">PS9179</strain>
        <tissue evidence="10">Whole animal</tissue>
    </source>
</reference>
<comment type="cofactor">
    <cofactor evidence="1">
        <name>Zn(2+)</name>
        <dbReference type="ChEBI" id="CHEBI:29105"/>
    </cofactor>
</comment>
<dbReference type="PROSITE" id="PS50011">
    <property type="entry name" value="PROTEIN_KINASE_DOM"/>
    <property type="match status" value="1"/>
</dbReference>
<keyword evidence="5" id="KW-0378">Hydrolase</keyword>
<dbReference type="Pfam" id="PF00069">
    <property type="entry name" value="Pkinase"/>
    <property type="match status" value="1"/>
</dbReference>
<evidence type="ECO:0000259" key="9">
    <source>
        <dbReference type="PROSITE" id="PS50011"/>
    </source>
</evidence>
<dbReference type="Gene3D" id="3.30.830.10">
    <property type="entry name" value="Metalloenzyme, LuxS/M16 peptidase-like"/>
    <property type="match status" value="4"/>
</dbReference>
<dbReference type="GO" id="GO:0005829">
    <property type="term" value="C:cytosol"/>
    <property type="evidence" value="ECO:0007669"/>
    <property type="project" value="TreeGrafter"/>
</dbReference>
<dbReference type="SMART" id="SM00220">
    <property type="entry name" value="S_TKc"/>
    <property type="match status" value="1"/>
</dbReference>
<evidence type="ECO:0000256" key="5">
    <source>
        <dbReference type="ARBA" id="ARBA00022801"/>
    </source>
</evidence>
<gene>
    <name evidence="10" type="ORF">QR680_018242</name>
</gene>
<keyword evidence="7" id="KW-0482">Metalloprotease</keyword>
<dbReference type="Gene3D" id="1.10.510.10">
    <property type="entry name" value="Transferase(Phosphotransferase) domain 1"/>
    <property type="match status" value="1"/>
</dbReference>
<protein>
    <recommendedName>
        <fullName evidence="9">Protein kinase domain-containing protein</fullName>
    </recommendedName>
</protein>
<evidence type="ECO:0000256" key="3">
    <source>
        <dbReference type="ARBA" id="ARBA00022670"/>
    </source>
</evidence>
<dbReference type="InterPro" id="IPR001431">
    <property type="entry name" value="Pept_M16_Zn_BS"/>
</dbReference>
<dbReference type="PANTHER" id="PTHR43690">
    <property type="entry name" value="NARDILYSIN"/>
    <property type="match status" value="1"/>
</dbReference>
<dbReference type="InterPro" id="IPR032632">
    <property type="entry name" value="Peptidase_M16_M"/>
</dbReference>
<comment type="caution">
    <text evidence="10">The sequence shown here is derived from an EMBL/GenBank/DDBJ whole genome shotgun (WGS) entry which is preliminary data.</text>
</comment>
<proteinExistence type="inferred from homology"/>
<dbReference type="Pfam" id="PF16187">
    <property type="entry name" value="Peptidase_M16_M"/>
    <property type="match status" value="1"/>
</dbReference>
<dbReference type="GO" id="GO:0005739">
    <property type="term" value="C:mitochondrion"/>
    <property type="evidence" value="ECO:0007669"/>
    <property type="project" value="TreeGrafter"/>
</dbReference>
<dbReference type="GO" id="GO:0004222">
    <property type="term" value="F:metalloendopeptidase activity"/>
    <property type="evidence" value="ECO:0007669"/>
    <property type="project" value="InterPro"/>
</dbReference>
<dbReference type="SUPFAM" id="SSF63411">
    <property type="entry name" value="LuxS/MPP-like metallohydrolase"/>
    <property type="match status" value="4"/>
</dbReference>
<evidence type="ECO:0000256" key="8">
    <source>
        <dbReference type="PROSITE-ProRule" id="PRU10141"/>
    </source>
</evidence>
<dbReference type="FunFam" id="3.30.830.10:FF:000012">
    <property type="entry name" value="Protease 3"/>
    <property type="match status" value="1"/>
</dbReference>
<comment type="similarity">
    <text evidence="2">Belongs to the peptidase M16 family.</text>
</comment>
<keyword evidence="6" id="KW-0862">Zinc</keyword>
<dbReference type="InterPro" id="IPR007863">
    <property type="entry name" value="Peptidase_M16_C"/>
</dbReference>
<dbReference type="InterPro" id="IPR011009">
    <property type="entry name" value="Kinase-like_dom_sf"/>
</dbReference>
<sequence>MLANRVWNAERCFHKEAKKSKPLSEKDIPAIKTLQTEVDAVTQVAAVSRRYDEIKRPYDPRKYRGLELSNGLRVLLVSDPSETTCGASMDVQVGSRADPEDIPGMAHLCEHLLFQGSEKYPMDNGLMNLVKRSGGDLNGHTEDYWTNFHLEVHPKHLKEALDRLIHIFISPLFAEHIISSEIESVDSEFRNYEKNDVRRMVRICRVLSRPGHDFRKFSTGNRQTLLDIPNSKGLRIHDEVVKFFKKHYSSNVMSLCVFGPQSLDELEDLVLSLPLLEIPNRNVKPKVFEHYYYGPEETGYRVDVVPVKNDRYVTVKFIVQHSASHSEIGRICSLLEYEGEGSLAHELKQRGWSHSLNSMSEDLSEMNVRIDLTQEGLDYVEDIVQLLFVYIGMLKRTGPRRVPPSRQSSGTEETSMVDTILLLVREVRNRPLDYSSPKSLEDMPAKSVLEQLTPRNMICFVVAKENSALENLEREQYYGVKYRKAKLDAASLEKFGRTLSGESELFYLPEDDGKSSPTKSTGATGEIEKPHILTSDQFKRIWYVKSSRAERPFTEIHASLTLPRAASDARSQVMADLFTKCFEYQTREEFYAAGTVGFEASVEPHYRGLKLTFSDFDDSICRTVVDYMRRLISFEPEKKVFDIVLDVLKRKLSDVGMEQPNVQAIYLLNYVLTEGIWPNSQLLEASEHVTFEDLVEFVPSLWSALHLEIFARGTLAEDDVLRLSDQFLPESNSRERLLSPDDLAPFRKLKIPAGVSYFYEHKQVTHSNSCVVFCLQVEPGARNCTLLQFLSDMMSVPLLDTMRTKQQLGYGVGISPRKSKLAHCNDLRLTVQGSYDPDFVEGRIEAFLESFTRILMEMSESDFEEYKDAFRRNIEKLNKKSYMQEIESKRFSFDDCQLQAAEYLQIQKEDLIDFYKRKITAGPERRKVSIWVRSATGDKGPRAEGIKSSLEPIGREMENKRFRLENPLEKRFQCLTCGNLVLFASEDLHSRVVKSCFDCFTKEFTRGEVIDGRWKVDRLLGMGGFGAVFLVTDTKDVESAMKYALKTEYVSQSHNLKQEVYVLKLATQHNRQHFCRFVHAGIGENRPEKAFYLVMTLIGHTLEKLHKVCGRFTLPCALSVGMQCLTAIEEIHSIGFLHRDVKPENFAVSKEDESRVIIIDFGLCRQYLDEKGRIRLPRPIVGFRGTVRYAPMSSHLRREPSRKCDLETWFYQQVELTKGSLPWRQAEKKDETGMFKERCRFGVGLDIFLGGCPRQYVEILRYIDQLGYYDEPDYNKIHNLLRMAMKCFGLTEKYDWVEAARKAEETAQLLRANGGLVV</sequence>
<dbReference type="PANTHER" id="PTHR43690:SF18">
    <property type="entry name" value="INSULIN-DEGRADING ENZYME-RELATED"/>
    <property type="match status" value="1"/>
</dbReference>
<evidence type="ECO:0000256" key="1">
    <source>
        <dbReference type="ARBA" id="ARBA00001947"/>
    </source>
</evidence>
<keyword evidence="4" id="KW-0479">Metal-binding</keyword>
<dbReference type="InterPro" id="IPR017441">
    <property type="entry name" value="Protein_kinase_ATP_BS"/>
</dbReference>
<dbReference type="Proteomes" id="UP001175271">
    <property type="component" value="Unassembled WGS sequence"/>
</dbReference>
<dbReference type="GO" id="GO:0046872">
    <property type="term" value="F:metal ion binding"/>
    <property type="evidence" value="ECO:0007669"/>
    <property type="project" value="UniProtKB-KW"/>
</dbReference>
<evidence type="ECO:0000256" key="2">
    <source>
        <dbReference type="ARBA" id="ARBA00007261"/>
    </source>
</evidence>
<dbReference type="PROSITE" id="PS00107">
    <property type="entry name" value="PROTEIN_KINASE_ATP"/>
    <property type="match status" value="1"/>
</dbReference>
<dbReference type="GO" id="GO:0004672">
    <property type="term" value="F:protein kinase activity"/>
    <property type="evidence" value="ECO:0007669"/>
    <property type="project" value="InterPro"/>
</dbReference>
<dbReference type="InterPro" id="IPR000719">
    <property type="entry name" value="Prot_kinase_dom"/>
</dbReference>
<evidence type="ECO:0000256" key="7">
    <source>
        <dbReference type="ARBA" id="ARBA00023049"/>
    </source>
</evidence>
<dbReference type="SUPFAM" id="SSF56112">
    <property type="entry name" value="Protein kinase-like (PK-like)"/>
    <property type="match status" value="1"/>
</dbReference>
<organism evidence="10 11">
    <name type="scientific">Steinernema hermaphroditum</name>
    <dbReference type="NCBI Taxonomy" id="289476"/>
    <lineage>
        <taxon>Eukaryota</taxon>
        <taxon>Metazoa</taxon>
        <taxon>Ecdysozoa</taxon>
        <taxon>Nematoda</taxon>
        <taxon>Chromadorea</taxon>
        <taxon>Rhabditida</taxon>
        <taxon>Tylenchina</taxon>
        <taxon>Panagrolaimomorpha</taxon>
        <taxon>Strongyloidoidea</taxon>
        <taxon>Steinernematidae</taxon>
        <taxon>Steinernema</taxon>
    </lineage>
</organism>
<dbReference type="GO" id="GO:0051603">
    <property type="term" value="P:proteolysis involved in protein catabolic process"/>
    <property type="evidence" value="ECO:0007669"/>
    <property type="project" value="TreeGrafter"/>
</dbReference>
<feature type="domain" description="Protein kinase" evidence="9">
    <location>
        <begin position="1014"/>
        <end position="1281"/>
    </location>
</feature>
<dbReference type="GO" id="GO:0005524">
    <property type="term" value="F:ATP binding"/>
    <property type="evidence" value="ECO:0007669"/>
    <property type="project" value="UniProtKB-UniRule"/>
</dbReference>
<keyword evidence="3" id="KW-0645">Protease</keyword>
<keyword evidence="11" id="KW-1185">Reference proteome</keyword>